<dbReference type="Pfam" id="PF13811">
    <property type="entry name" value="DUF4186"/>
    <property type="match status" value="1"/>
</dbReference>
<dbReference type="KEGG" id="ere:EUBREC_1149"/>
<sequence>MCFYGLKQKDIDYINEKGLDVIRQHVHDFIAKREAPAFILNDGKQTPTKGCTMSSGHRLCTDRSGA</sequence>
<dbReference type="AlphaFoldDB" id="C4ZH99"/>
<reference evidence="1 2" key="1">
    <citation type="journal article" date="2009" name="Proc. Natl. Acad. Sci. U.S.A.">
        <title>Characterizing a model human gut microbiota composed of members of its two dominant bacterial phyla.</title>
        <authorList>
            <person name="Mahowald M.A."/>
            <person name="Rey F.E."/>
            <person name="Seedorf H."/>
            <person name="Turnbaugh P.J."/>
            <person name="Fulton R.S."/>
            <person name="Wollam A."/>
            <person name="Shah N."/>
            <person name="Wang C."/>
            <person name="Magrini V."/>
            <person name="Wilson R.K."/>
            <person name="Cantarel B.L."/>
            <person name="Coutinho P.M."/>
            <person name="Henrissat B."/>
            <person name="Crock L.W."/>
            <person name="Russell A."/>
            <person name="Verberkmoes N.C."/>
            <person name="Hettich R.L."/>
            <person name="Gordon J.I."/>
        </authorList>
    </citation>
    <scope>NUCLEOTIDE SEQUENCE [LARGE SCALE GENOMIC DNA]</scope>
    <source>
        <strain evidence="2">ATCC 33656 / DSM 3377 / JCM 17463 / KCTC 5835 / LMG 30912 / VPI 0990</strain>
    </source>
</reference>
<dbReference type="InterPro" id="IPR020378">
    <property type="entry name" value="DUF4186"/>
</dbReference>
<name>C4ZH99_AGARV</name>
<evidence type="ECO:0000313" key="2">
    <source>
        <dbReference type="Proteomes" id="UP000001477"/>
    </source>
</evidence>
<proteinExistence type="predicted"/>
<dbReference type="PaxDb" id="515619-EUBREC_1149"/>
<evidence type="ECO:0000313" key="1">
    <source>
        <dbReference type="EMBL" id="ACR74911.1"/>
    </source>
</evidence>
<organism evidence="1 2">
    <name type="scientific">Agathobacter rectalis (strain ATCC 33656 / DSM 3377 / JCM 17463 / KCTC 5835 / VPI 0990)</name>
    <name type="common">Eubacterium rectale</name>
    <dbReference type="NCBI Taxonomy" id="515619"/>
    <lineage>
        <taxon>Bacteria</taxon>
        <taxon>Bacillati</taxon>
        <taxon>Bacillota</taxon>
        <taxon>Clostridia</taxon>
        <taxon>Lachnospirales</taxon>
        <taxon>Lachnospiraceae</taxon>
        <taxon>Agathobacter</taxon>
    </lineage>
</organism>
<protein>
    <submittedName>
        <fullName evidence="1">Uncharacterized protein</fullName>
    </submittedName>
</protein>
<gene>
    <name evidence="1" type="ordered locus">EUBREC_1149</name>
</gene>
<accession>C4ZH99</accession>
<dbReference type="STRING" id="515619.EUBREC_1149"/>
<dbReference type="HOGENOM" id="CLU_2824697_0_0_9"/>
<dbReference type="EMBL" id="CP001107">
    <property type="protein sequence ID" value="ACR74911.1"/>
    <property type="molecule type" value="Genomic_DNA"/>
</dbReference>
<dbReference type="Proteomes" id="UP000001477">
    <property type="component" value="Chromosome"/>
</dbReference>